<dbReference type="PANTHER" id="PTHR41251:SF1">
    <property type="entry name" value="NON-HOMOLOGOUS END JOINING PROTEIN KU"/>
    <property type="match status" value="1"/>
</dbReference>
<comment type="subunit">
    <text evidence="2">Homodimer. Interacts with LigD.</text>
</comment>
<dbReference type="RefSeq" id="WP_095142921.1">
    <property type="nucleotide sequence ID" value="NZ_JACOOS010000005.1"/>
</dbReference>
<dbReference type="NCBIfam" id="TIGR02772">
    <property type="entry name" value="Ku_bact"/>
    <property type="match status" value="1"/>
</dbReference>
<comment type="similarity">
    <text evidence="2">Belongs to the prokaryotic Ku family.</text>
</comment>
<name>A0ABR7FPX1_9FIRM</name>
<keyword evidence="2" id="KW-0233">DNA recombination</keyword>
<dbReference type="Gene3D" id="2.40.290.10">
    <property type="match status" value="1"/>
</dbReference>
<reference evidence="4 5" key="1">
    <citation type="submission" date="2020-08" db="EMBL/GenBank/DDBJ databases">
        <title>Genome public.</title>
        <authorList>
            <person name="Liu C."/>
            <person name="Sun Q."/>
        </authorList>
    </citation>
    <scope>NUCLEOTIDE SEQUENCE [LARGE SCALE GENOMIC DNA]</scope>
    <source>
        <strain evidence="4 5">NSJ-7</strain>
    </source>
</reference>
<organism evidence="4 5">
    <name type="scientific">Anaerostipes hominis</name>
    <name type="common">ex Liu et al. 2021</name>
    <dbReference type="NCBI Taxonomy" id="2763018"/>
    <lineage>
        <taxon>Bacteria</taxon>
        <taxon>Bacillati</taxon>
        <taxon>Bacillota</taxon>
        <taxon>Clostridia</taxon>
        <taxon>Lachnospirales</taxon>
        <taxon>Lachnospiraceae</taxon>
        <taxon>Anaerostipes</taxon>
    </lineage>
</organism>
<keyword evidence="5" id="KW-1185">Reference proteome</keyword>
<gene>
    <name evidence="2" type="primary">ku</name>
    <name evidence="4" type="ORF">H8S22_06465</name>
</gene>
<dbReference type="InterPro" id="IPR006164">
    <property type="entry name" value="DNA_bd_Ku70/Ku80"/>
</dbReference>
<dbReference type="SUPFAM" id="SSF100939">
    <property type="entry name" value="SPOC domain-like"/>
    <property type="match status" value="1"/>
</dbReference>
<sequence>MAVAHKGSISMYMVLIPTSLYKTTTDNTIHFNQLDKESKARIRYKKYCSHCGKEVSSEDIVKGYEYEKGRYVTMTEDELELLKTNKDRTIHLVQCSKLNDIDMLYYDKNYYVVPDKGAEKPFELLRQSLLSLKMIGIAKTVIGQSEKTIALYPLKDGMIAKTLYYYDEIVEIPRKISKMKLDEKELEMTKLILKNMEKKFMASDFKDEYQERLKEAIWQKIKGNNVIAVDQGEQSNIIDLMEALQKSLEQSEKGNKHEDQAGA</sequence>
<evidence type="ECO:0000313" key="5">
    <source>
        <dbReference type="Proteomes" id="UP000635828"/>
    </source>
</evidence>
<proteinExistence type="inferred from homology"/>
<evidence type="ECO:0000313" key="4">
    <source>
        <dbReference type="EMBL" id="MBC5677264.1"/>
    </source>
</evidence>
<evidence type="ECO:0000256" key="2">
    <source>
        <dbReference type="HAMAP-Rule" id="MF_01875"/>
    </source>
</evidence>
<accession>A0ABR7FPX1</accession>
<dbReference type="Pfam" id="PF02735">
    <property type="entry name" value="Ku"/>
    <property type="match status" value="1"/>
</dbReference>
<dbReference type="InterPro" id="IPR016194">
    <property type="entry name" value="SPOC-like_C_dom_sf"/>
</dbReference>
<dbReference type="SMART" id="SM00559">
    <property type="entry name" value="Ku78"/>
    <property type="match status" value="1"/>
</dbReference>
<dbReference type="EMBL" id="JACOOS010000005">
    <property type="protein sequence ID" value="MBC5677264.1"/>
    <property type="molecule type" value="Genomic_DNA"/>
</dbReference>
<evidence type="ECO:0000259" key="3">
    <source>
        <dbReference type="SMART" id="SM00559"/>
    </source>
</evidence>
<comment type="caution">
    <text evidence="4">The sequence shown here is derived from an EMBL/GenBank/DDBJ whole genome shotgun (WGS) entry which is preliminary data.</text>
</comment>
<dbReference type="InterPro" id="IPR009187">
    <property type="entry name" value="Prok_Ku"/>
</dbReference>
<dbReference type="PANTHER" id="PTHR41251">
    <property type="entry name" value="NON-HOMOLOGOUS END JOINING PROTEIN KU"/>
    <property type="match status" value="1"/>
</dbReference>
<keyword evidence="2" id="KW-0227">DNA damage</keyword>
<dbReference type="PIRSF" id="PIRSF006493">
    <property type="entry name" value="Prok_Ku"/>
    <property type="match status" value="1"/>
</dbReference>
<keyword evidence="1 2" id="KW-0238">DNA-binding</keyword>
<protein>
    <recommendedName>
        <fullName evidence="2">Non-homologous end joining protein Ku</fullName>
    </recommendedName>
</protein>
<dbReference type="Proteomes" id="UP000635828">
    <property type="component" value="Unassembled WGS sequence"/>
</dbReference>
<keyword evidence="2" id="KW-0234">DNA repair</keyword>
<feature type="domain" description="Ku" evidence="3">
    <location>
        <begin position="52"/>
        <end position="184"/>
    </location>
</feature>
<dbReference type="HAMAP" id="MF_01875">
    <property type="entry name" value="Prokaryotic_Ku"/>
    <property type="match status" value="1"/>
</dbReference>
<comment type="function">
    <text evidence="2">With LigD forms a non-homologous end joining (NHEJ) DNA repair enzyme, which repairs dsDNA breaks with reduced fidelity. Binds linear dsDNA with 5'- and 3'- overhangs but not closed circular dsDNA nor ssDNA. Recruits and stimulates the ligase activity of LigD.</text>
</comment>
<evidence type="ECO:0000256" key="1">
    <source>
        <dbReference type="ARBA" id="ARBA00023125"/>
    </source>
</evidence>